<name>A0A4Y2CRW5_ARAVE</name>
<gene>
    <name evidence="2" type="ORF">AVEN_190883_1</name>
</gene>
<evidence type="ECO:0000313" key="2">
    <source>
        <dbReference type="EMBL" id="GBM06666.1"/>
    </source>
</evidence>
<accession>A0A4Y2CRW5</accession>
<sequence length="88" mass="9561">MVGVNDCPGWESCSTSCCTPSYSDVDKSVSTSGQGNSFCQVVKMLDLGPKGPRLKSTYCQSGDPEEHVTPTLNPTTRWQHQKSHQISP</sequence>
<proteinExistence type="predicted"/>
<reference evidence="2 3" key="1">
    <citation type="journal article" date="2019" name="Sci. Rep.">
        <title>Orb-weaving spider Araneus ventricosus genome elucidates the spidroin gene catalogue.</title>
        <authorList>
            <person name="Kono N."/>
            <person name="Nakamura H."/>
            <person name="Ohtoshi R."/>
            <person name="Moran D.A.P."/>
            <person name="Shinohara A."/>
            <person name="Yoshida Y."/>
            <person name="Fujiwara M."/>
            <person name="Mori M."/>
            <person name="Tomita M."/>
            <person name="Arakawa K."/>
        </authorList>
    </citation>
    <scope>NUCLEOTIDE SEQUENCE [LARGE SCALE GENOMIC DNA]</scope>
</reference>
<organism evidence="2 3">
    <name type="scientific">Araneus ventricosus</name>
    <name type="common">Orbweaver spider</name>
    <name type="synonym">Epeira ventricosa</name>
    <dbReference type="NCBI Taxonomy" id="182803"/>
    <lineage>
        <taxon>Eukaryota</taxon>
        <taxon>Metazoa</taxon>
        <taxon>Ecdysozoa</taxon>
        <taxon>Arthropoda</taxon>
        <taxon>Chelicerata</taxon>
        <taxon>Arachnida</taxon>
        <taxon>Araneae</taxon>
        <taxon>Araneomorphae</taxon>
        <taxon>Entelegynae</taxon>
        <taxon>Araneoidea</taxon>
        <taxon>Araneidae</taxon>
        <taxon>Araneus</taxon>
    </lineage>
</organism>
<evidence type="ECO:0000313" key="3">
    <source>
        <dbReference type="Proteomes" id="UP000499080"/>
    </source>
</evidence>
<dbReference type="Proteomes" id="UP000499080">
    <property type="component" value="Unassembled WGS sequence"/>
</dbReference>
<dbReference type="AlphaFoldDB" id="A0A4Y2CRW5"/>
<evidence type="ECO:0000256" key="1">
    <source>
        <dbReference type="SAM" id="MobiDB-lite"/>
    </source>
</evidence>
<keyword evidence="3" id="KW-1185">Reference proteome</keyword>
<comment type="caution">
    <text evidence="2">The sequence shown here is derived from an EMBL/GenBank/DDBJ whole genome shotgun (WGS) entry which is preliminary data.</text>
</comment>
<feature type="region of interest" description="Disordered" evidence="1">
    <location>
        <begin position="55"/>
        <end position="88"/>
    </location>
</feature>
<protein>
    <submittedName>
        <fullName evidence="2">Uncharacterized protein</fullName>
    </submittedName>
</protein>
<feature type="compositionally biased region" description="Basic residues" evidence="1">
    <location>
        <begin position="79"/>
        <end position="88"/>
    </location>
</feature>
<dbReference type="EMBL" id="BGPR01000232">
    <property type="protein sequence ID" value="GBM06666.1"/>
    <property type="molecule type" value="Genomic_DNA"/>
</dbReference>